<dbReference type="AlphaFoldDB" id="A0A5K7Z3S9"/>
<proteinExistence type="predicted"/>
<dbReference type="KEGG" id="dwd:DSCW_05510"/>
<keyword evidence="2" id="KW-1185">Reference proteome</keyword>
<reference evidence="1 2" key="1">
    <citation type="submission" date="2019-11" db="EMBL/GenBank/DDBJ databases">
        <title>Comparative genomics of hydrocarbon-degrading Desulfosarcina strains.</title>
        <authorList>
            <person name="Watanabe M."/>
            <person name="Kojima H."/>
            <person name="Fukui M."/>
        </authorList>
    </citation>
    <scope>NUCLEOTIDE SEQUENCE [LARGE SCALE GENOMIC DNA]</scope>
    <source>
        <strain evidence="1 2">PP31</strain>
    </source>
</reference>
<dbReference type="EMBL" id="AP021875">
    <property type="protein sequence ID" value="BBO73134.1"/>
    <property type="molecule type" value="Genomic_DNA"/>
</dbReference>
<dbReference type="Proteomes" id="UP000427769">
    <property type="component" value="Chromosome"/>
</dbReference>
<organism evidence="1 2">
    <name type="scientific">Desulfosarcina widdelii</name>
    <dbReference type="NCBI Taxonomy" id="947919"/>
    <lineage>
        <taxon>Bacteria</taxon>
        <taxon>Pseudomonadati</taxon>
        <taxon>Thermodesulfobacteriota</taxon>
        <taxon>Desulfobacteria</taxon>
        <taxon>Desulfobacterales</taxon>
        <taxon>Desulfosarcinaceae</taxon>
        <taxon>Desulfosarcina</taxon>
    </lineage>
</organism>
<dbReference type="RefSeq" id="WP_155302266.1">
    <property type="nucleotide sequence ID" value="NZ_AP021875.1"/>
</dbReference>
<evidence type="ECO:0000313" key="2">
    <source>
        <dbReference type="Proteomes" id="UP000427769"/>
    </source>
</evidence>
<name>A0A5K7Z3S9_9BACT</name>
<accession>A0A5K7Z3S9</accession>
<gene>
    <name evidence="1" type="ORF">DSCW_05510</name>
</gene>
<sequence>MDEYVICQKGYTFPGEDKPSFTRGKMYPVLPTQSNHVNGLAIVNDLGQVHWIHEPGHIEFDEYFEVVKG</sequence>
<evidence type="ECO:0000313" key="1">
    <source>
        <dbReference type="EMBL" id="BBO73134.1"/>
    </source>
</evidence>
<protein>
    <submittedName>
        <fullName evidence="1">Uncharacterized protein</fullName>
    </submittedName>
</protein>